<proteinExistence type="predicted"/>
<evidence type="ECO:0000313" key="1">
    <source>
        <dbReference type="EMBL" id="CAL5131155.1"/>
    </source>
</evidence>
<sequence length="190" mass="21559">MVRFKHSTLKTCYVVLNRNFNIPTNKDGYLSSVGLQEHSVSVQNNRRRSLQLNRKLIKLISRYYRVNSARKMRIKMAQHFVQNMRHSLYNKTRSSTCYVEIEKLCSVPVKDASLLVKPCSVVCDASSDFLTDSLTNGSSTRNSGHGPTYSIGSCAIALPFLPLPLVEYVSPVPSLMLGDLFYGLRYERSR</sequence>
<name>A0AAV2T389_CALDB</name>
<dbReference type="EMBL" id="CAXLJL010000079">
    <property type="protein sequence ID" value="CAL5131155.1"/>
    <property type="molecule type" value="Genomic_DNA"/>
</dbReference>
<evidence type="ECO:0008006" key="3">
    <source>
        <dbReference type="Google" id="ProtNLM"/>
    </source>
</evidence>
<gene>
    <name evidence="1" type="ORF">CDAUBV1_LOCUS3329</name>
</gene>
<comment type="caution">
    <text evidence="1">The sequence shown here is derived from an EMBL/GenBank/DDBJ whole genome shotgun (WGS) entry which is preliminary data.</text>
</comment>
<dbReference type="Proteomes" id="UP001497525">
    <property type="component" value="Unassembled WGS sequence"/>
</dbReference>
<dbReference type="AlphaFoldDB" id="A0AAV2T389"/>
<reference evidence="1" key="1">
    <citation type="submission" date="2024-06" db="EMBL/GenBank/DDBJ databases">
        <authorList>
            <person name="Liu X."/>
            <person name="Lenzi L."/>
            <person name="Haldenby T S."/>
            <person name="Uol C."/>
        </authorList>
    </citation>
    <scope>NUCLEOTIDE SEQUENCE</scope>
</reference>
<evidence type="ECO:0000313" key="2">
    <source>
        <dbReference type="Proteomes" id="UP001497525"/>
    </source>
</evidence>
<accession>A0AAV2T389</accession>
<organism evidence="1 2">
    <name type="scientific">Calicophoron daubneyi</name>
    <name type="common">Rumen fluke</name>
    <name type="synonym">Paramphistomum daubneyi</name>
    <dbReference type="NCBI Taxonomy" id="300641"/>
    <lineage>
        <taxon>Eukaryota</taxon>
        <taxon>Metazoa</taxon>
        <taxon>Spiralia</taxon>
        <taxon>Lophotrochozoa</taxon>
        <taxon>Platyhelminthes</taxon>
        <taxon>Trematoda</taxon>
        <taxon>Digenea</taxon>
        <taxon>Plagiorchiida</taxon>
        <taxon>Pronocephalata</taxon>
        <taxon>Paramphistomoidea</taxon>
        <taxon>Paramphistomidae</taxon>
        <taxon>Calicophoron</taxon>
    </lineage>
</organism>
<protein>
    <recommendedName>
        <fullName evidence="3">Ribosomal protein S4</fullName>
    </recommendedName>
</protein>